<dbReference type="EMBL" id="FNAS01000001">
    <property type="protein sequence ID" value="SDD94065.1"/>
    <property type="molecule type" value="Genomic_DNA"/>
</dbReference>
<proteinExistence type="predicted"/>
<dbReference type="RefSeq" id="WP_245688764.1">
    <property type="nucleotide sequence ID" value="NZ_FNAS01000001.1"/>
</dbReference>
<reference evidence="1 2" key="1">
    <citation type="submission" date="2016-10" db="EMBL/GenBank/DDBJ databases">
        <authorList>
            <person name="de Groot N.N."/>
        </authorList>
    </citation>
    <scope>NUCLEOTIDE SEQUENCE [LARGE SCALE GENOMIC DNA]</scope>
    <source>
        <strain evidence="1 2">DSM 24015</strain>
    </source>
</reference>
<accession>A0A1G6YWP1</accession>
<dbReference type="STRING" id="1071918.SAMN05421544_101273"/>
<sequence length="155" mass="17419">MSLIFFVNYDFASFWKVRAFGGMNYGFGGFGSIYEGVVMTTPNYFANRMPQSDIMPETLSKNIGVGIEYRNPLNNLFMNARYRFGFSKKNLITAVTRNGSLFSSNVIAYDNTAKSQSSSVEVGKYFPKFRSNISVNFGNSDSESISMLNNTLIFN</sequence>
<evidence type="ECO:0008006" key="3">
    <source>
        <dbReference type="Google" id="ProtNLM"/>
    </source>
</evidence>
<evidence type="ECO:0000313" key="2">
    <source>
        <dbReference type="Proteomes" id="UP000198517"/>
    </source>
</evidence>
<gene>
    <name evidence="1" type="ORF">SAMN05421544_101273</name>
</gene>
<name>A0A1G6YWP1_9FLAO</name>
<organism evidence="1 2">
    <name type="scientific">Riemerella columbipharyngis</name>
    <dbReference type="NCBI Taxonomy" id="1071918"/>
    <lineage>
        <taxon>Bacteria</taxon>
        <taxon>Pseudomonadati</taxon>
        <taxon>Bacteroidota</taxon>
        <taxon>Flavobacteriia</taxon>
        <taxon>Flavobacteriales</taxon>
        <taxon>Weeksellaceae</taxon>
        <taxon>Riemerella</taxon>
    </lineage>
</organism>
<dbReference type="Proteomes" id="UP000198517">
    <property type="component" value="Unassembled WGS sequence"/>
</dbReference>
<protein>
    <recommendedName>
        <fullName evidence="3">Outer membrane protein beta-barrel family protein</fullName>
    </recommendedName>
</protein>
<keyword evidence="2" id="KW-1185">Reference proteome</keyword>
<evidence type="ECO:0000313" key="1">
    <source>
        <dbReference type="EMBL" id="SDD94065.1"/>
    </source>
</evidence>
<dbReference type="AlphaFoldDB" id="A0A1G6YWP1"/>